<dbReference type="InterPro" id="IPR011659">
    <property type="entry name" value="WD40"/>
</dbReference>
<feature type="domain" description="LysM" evidence="1">
    <location>
        <begin position="3"/>
        <end position="47"/>
    </location>
</feature>
<dbReference type="PANTHER" id="PTHR33734">
    <property type="entry name" value="LYSM DOMAIN-CONTAINING GPI-ANCHORED PROTEIN 2"/>
    <property type="match status" value="1"/>
</dbReference>
<dbReference type="Pfam" id="PF07676">
    <property type="entry name" value="PD40"/>
    <property type="match status" value="1"/>
</dbReference>
<evidence type="ECO:0000313" key="2">
    <source>
        <dbReference type="EMBL" id="AND40662.1"/>
    </source>
</evidence>
<dbReference type="RefSeq" id="WP_019382278.1">
    <property type="nucleotide sequence ID" value="NZ_CP015506.1"/>
</dbReference>
<dbReference type="SMART" id="SM00257">
    <property type="entry name" value="LysM"/>
    <property type="match status" value="3"/>
</dbReference>
<dbReference type="Pfam" id="PF01476">
    <property type="entry name" value="LysM"/>
    <property type="match status" value="3"/>
</dbReference>
<dbReference type="eggNOG" id="COG1388">
    <property type="taxonomic scope" value="Bacteria"/>
</dbReference>
<dbReference type="Proteomes" id="UP000077856">
    <property type="component" value="Chromosome"/>
</dbReference>
<dbReference type="SUPFAM" id="SSF54106">
    <property type="entry name" value="LysM domain"/>
    <property type="match status" value="3"/>
</dbReference>
<dbReference type="GO" id="GO:0008932">
    <property type="term" value="F:lytic endotransglycosylase activity"/>
    <property type="evidence" value="ECO:0007669"/>
    <property type="project" value="TreeGrafter"/>
</dbReference>
<dbReference type="SUPFAM" id="SSF82171">
    <property type="entry name" value="DPP6 N-terminal domain-like"/>
    <property type="match status" value="1"/>
</dbReference>
<dbReference type="AlphaFoldDB" id="A0A160MCK3"/>
<proteinExistence type="predicted"/>
<organism evidence="2 3">
    <name type="scientific">Cytobacillus oceanisediminis 2691</name>
    <dbReference type="NCBI Taxonomy" id="1196031"/>
    <lineage>
        <taxon>Bacteria</taxon>
        <taxon>Bacillati</taxon>
        <taxon>Bacillota</taxon>
        <taxon>Bacilli</taxon>
        <taxon>Bacillales</taxon>
        <taxon>Bacillaceae</taxon>
        <taxon>Cytobacillus</taxon>
    </lineage>
</organism>
<dbReference type="InterPro" id="IPR018392">
    <property type="entry name" value="LysM"/>
</dbReference>
<evidence type="ECO:0000259" key="1">
    <source>
        <dbReference type="PROSITE" id="PS51782"/>
    </source>
</evidence>
<gene>
    <name evidence="2" type="ORF">A361_16375</name>
</gene>
<dbReference type="eggNOG" id="COG0823">
    <property type="taxonomic scope" value="Bacteria"/>
</dbReference>
<protein>
    <recommendedName>
        <fullName evidence="1">LysM domain-containing protein</fullName>
    </recommendedName>
</protein>
<dbReference type="InterPro" id="IPR011042">
    <property type="entry name" value="6-blade_b-propeller_TolB-like"/>
</dbReference>
<feature type="domain" description="LysM" evidence="1">
    <location>
        <begin position="52"/>
        <end position="96"/>
    </location>
</feature>
<name>A0A160MCK3_9BACI</name>
<sequence length="605" mass="67589">MQIFYTVRSGDTLFGISRRWEIPADSLIAANNLKPPYTIYIGQQLSVPPGVDAVRVRQGDSVYGISQLYNVPPSVIIEANQLQPPYVIQPGQLLKVPPGVPYYTVQPGDTLYRLAIRFNVMTNGEPNTEHIRFVNQLSSSQLFPGMKLRIPYAPPGGQGLIAYTADRGGQYDIWLYNPRTGENVQLTSGLGDSFSSPEWSPNSRRIAFIGKNRIIYVVDVASGAIAQIDQMEEGAEFKLDWSPDSSQIAYTKQGHIILYNVLSHQAESIQQPDSTDFQWFPSGRELLFQAPDASGISQLFRIQTDGTGKQQITRNTEGRLNNAQLSPNGRFALYTTPGVSISIIHTVELSTGNVVEVKGGPLAKNYYPTWSPDSLKIAYSSTAFEDRGYFSQVRTVGRRGEEDRIWAISNCFASPVTWSTDGTKIAYLSGCTEQEFASEMWAIDLRHPVPIRLIAGVNIQSLQWSPTAIMDVTQKTYTNTTYKVIFQYPANWRKVNEERYEGADGFFQISAISAGKNLDEVCHGEAFHPLMPYGSRPSILKARIQNQEACYIFPSADQPAEMLNQSALIVRYPTPITIQGETYNYFILWADQPHLKEIALSIIFL</sequence>
<accession>A0A160MCK3</accession>
<evidence type="ECO:0000313" key="3">
    <source>
        <dbReference type="Proteomes" id="UP000077856"/>
    </source>
</evidence>
<dbReference type="eggNOG" id="COG4219">
    <property type="taxonomic scope" value="Bacteria"/>
</dbReference>
<dbReference type="Gene3D" id="3.10.350.10">
    <property type="entry name" value="LysM domain"/>
    <property type="match status" value="3"/>
</dbReference>
<dbReference type="CDD" id="cd00118">
    <property type="entry name" value="LysM"/>
    <property type="match status" value="3"/>
</dbReference>
<feature type="domain" description="LysM" evidence="1">
    <location>
        <begin position="101"/>
        <end position="150"/>
    </location>
</feature>
<reference evidence="2 3" key="1">
    <citation type="submission" date="2016-04" db="EMBL/GenBank/DDBJ databases">
        <title>Complete genome sequence of Bacillus oceanisediminis strain 2691.</title>
        <authorList>
            <person name="Jeong H."/>
            <person name="Kim H.J."/>
            <person name="Lee D.-W."/>
        </authorList>
    </citation>
    <scope>NUCLEOTIDE SEQUENCE [LARGE SCALE GENOMIC DNA]</scope>
    <source>
        <strain evidence="2 3">2691</strain>
    </source>
</reference>
<dbReference type="PANTHER" id="PTHR33734:SF22">
    <property type="entry name" value="MEMBRANE-BOUND LYTIC MUREIN TRANSGLYCOSYLASE D"/>
    <property type="match status" value="1"/>
</dbReference>
<dbReference type="KEGG" id="bon:A361_16375"/>
<dbReference type="STRING" id="1196031.A361_16375"/>
<dbReference type="InterPro" id="IPR036779">
    <property type="entry name" value="LysM_dom_sf"/>
</dbReference>
<dbReference type="PROSITE" id="PS51782">
    <property type="entry name" value="LYSM"/>
    <property type="match status" value="3"/>
</dbReference>
<dbReference type="Gene3D" id="2.120.10.30">
    <property type="entry name" value="TolB, C-terminal domain"/>
    <property type="match status" value="2"/>
</dbReference>
<dbReference type="EMBL" id="CP015506">
    <property type="protein sequence ID" value="AND40662.1"/>
    <property type="molecule type" value="Genomic_DNA"/>
</dbReference>